<dbReference type="RefSeq" id="WP_160368886.1">
    <property type="nucleotide sequence ID" value="NZ_WSQA01000005.1"/>
</dbReference>
<reference evidence="1 2" key="1">
    <citation type="submission" date="2019-12" db="EMBL/GenBank/DDBJ databases">
        <authorList>
            <person name="Dong K."/>
        </authorList>
    </citation>
    <scope>NUCLEOTIDE SEQUENCE [LARGE SCALE GENOMIC DNA]</scope>
    <source>
        <strain evidence="1 2">JCM 31225</strain>
    </source>
</reference>
<dbReference type="EMBL" id="WSQA01000005">
    <property type="protein sequence ID" value="MVZ62148.1"/>
    <property type="molecule type" value="Genomic_DNA"/>
</dbReference>
<evidence type="ECO:0000313" key="2">
    <source>
        <dbReference type="Proteomes" id="UP000435036"/>
    </source>
</evidence>
<comment type="caution">
    <text evidence="1">The sequence shown here is derived from an EMBL/GenBank/DDBJ whole genome shotgun (WGS) entry which is preliminary data.</text>
</comment>
<evidence type="ECO:0000313" key="1">
    <source>
        <dbReference type="EMBL" id="MVZ62148.1"/>
    </source>
</evidence>
<keyword evidence="2" id="KW-1185">Reference proteome</keyword>
<protein>
    <submittedName>
        <fullName evidence="1">Uncharacterized protein</fullName>
    </submittedName>
</protein>
<organism evidence="1 2">
    <name type="scientific">Sphingobacterium humi</name>
    <dbReference type="NCBI Taxonomy" id="1796905"/>
    <lineage>
        <taxon>Bacteria</taxon>
        <taxon>Pseudomonadati</taxon>
        <taxon>Bacteroidota</taxon>
        <taxon>Sphingobacteriia</taxon>
        <taxon>Sphingobacteriales</taxon>
        <taxon>Sphingobacteriaceae</taxon>
        <taxon>Sphingobacterium</taxon>
    </lineage>
</organism>
<dbReference type="AlphaFoldDB" id="A0A6N8L1W1"/>
<accession>A0A6N8L1W1</accession>
<name>A0A6N8L1W1_9SPHI</name>
<dbReference type="Proteomes" id="UP000435036">
    <property type="component" value="Unassembled WGS sequence"/>
</dbReference>
<proteinExistence type="predicted"/>
<gene>
    <name evidence="1" type="ORF">GQF63_08960</name>
</gene>
<sequence>MIKYRIPYKSYDNSDWLIEFDIIGYTGTPINARGVADRVGVLSYDGGVDDLWDNPLVNVSLSSAIYNQGQVDQMEFLTLNDRDCKITVTRNGQVKFQGYLIPDNQQIRLASIPYEMEFGATSGLPLLETLQFSVFGAELGTRCPLN</sequence>